<proteinExistence type="predicted"/>
<name>A0A9I9DGX1_CUCME</name>
<sequence>MALSQVNAKGRYIQKVQQVADMGCVGCGSPHKINACPLNTETISYIKGDSYSKQRMKGGELTQILAGGKSKMLNGDKVAKATTSRESPDTNMHW</sequence>
<feature type="region of interest" description="Disordered" evidence="1">
    <location>
        <begin position="75"/>
        <end position="94"/>
    </location>
</feature>
<evidence type="ECO:0000256" key="1">
    <source>
        <dbReference type="SAM" id="MobiDB-lite"/>
    </source>
</evidence>
<dbReference type="Gramene" id="MELO3C018252.2.1">
    <property type="protein sequence ID" value="MELO3C018252.2.1"/>
    <property type="gene ID" value="MELO3C018252.2"/>
</dbReference>
<dbReference type="EnsemblPlants" id="MELO3C018252.2.1">
    <property type="protein sequence ID" value="MELO3C018252.2.1"/>
    <property type="gene ID" value="MELO3C018252.2"/>
</dbReference>
<reference evidence="2" key="1">
    <citation type="submission" date="2023-03" db="UniProtKB">
        <authorList>
            <consortium name="EnsemblPlants"/>
        </authorList>
    </citation>
    <scope>IDENTIFICATION</scope>
</reference>
<organism evidence="2">
    <name type="scientific">Cucumis melo</name>
    <name type="common">Muskmelon</name>
    <dbReference type="NCBI Taxonomy" id="3656"/>
    <lineage>
        <taxon>Eukaryota</taxon>
        <taxon>Viridiplantae</taxon>
        <taxon>Streptophyta</taxon>
        <taxon>Embryophyta</taxon>
        <taxon>Tracheophyta</taxon>
        <taxon>Spermatophyta</taxon>
        <taxon>Magnoliopsida</taxon>
        <taxon>eudicotyledons</taxon>
        <taxon>Gunneridae</taxon>
        <taxon>Pentapetalae</taxon>
        <taxon>rosids</taxon>
        <taxon>fabids</taxon>
        <taxon>Cucurbitales</taxon>
        <taxon>Cucurbitaceae</taxon>
        <taxon>Benincaseae</taxon>
        <taxon>Cucumis</taxon>
    </lineage>
</organism>
<protein>
    <submittedName>
        <fullName evidence="2">Uncharacterized protein</fullName>
    </submittedName>
</protein>
<evidence type="ECO:0000313" key="2">
    <source>
        <dbReference type="EnsemblPlants" id="MELO3C018252.2.1"/>
    </source>
</evidence>
<feature type="compositionally biased region" description="Polar residues" evidence="1">
    <location>
        <begin position="81"/>
        <end position="94"/>
    </location>
</feature>
<accession>A0A9I9DGX1</accession>
<dbReference type="AlphaFoldDB" id="A0A9I9DGX1"/>